<evidence type="ECO:0000313" key="7">
    <source>
        <dbReference type="EMBL" id="MFI7588579.1"/>
    </source>
</evidence>
<organism evidence="7 8">
    <name type="scientific">Spongisporangium articulatum</name>
    <dbReference type="NCBI Taxonomy" id="3362603"/>
    <lineage>
        <taxon>Bacteria</taxon>
        <taxon>Bacillati</taxon>
        <taxon>Actinomycetota</taxon>
        <taxon>Actinomycetes</taxon>
        <taxon>Kineosporiales</taxon>
        <taxon>Kineosporiaceae</taxon>
        <taxon>Spongisporangium</taxon>
    </lineage>
</organism>
<dbReference type="InterPro" id="IPR015892">
    <property type="entry name" value="Carbonic_anhydrase_CS"/>
</dbReference>
<evidence type="ECO:0000256" key="5">
    <source>
        <dbReference type="ARBA" id="ARBA00024993"/>
    </source>
</evidence>
<dbReference type="InterPro" id="IPR036874">
    <property type="entry name" value="Carbonic_anhydrase_sf"/>
</dbReference>
<keyword evidence="8" id="KW-1185">Reference proteome</keyword>
<dbReference type="Proteomes" id="UP001612915">
    <property type="component" value="Unassembled WGS sequence"/>
</dbReference>
<accession>A0ABW8AQD9</accession>
<evidence type="ECO:0000256" key="3">
    <source>
        <dbReference type="ARBA" id="ARBA00022833"/>
    </source>
</evidence>
<dbReference type="Gene3D" id="3.40.1050.10">
    <property type="entry name" value="Carbonic anhydrase"/>
    <property type="match status" value="1"/>
</dbReference>
<evidence type="ECO:0000256" key="4">
    <source>
        <dbReference type="ARBA" id="ARBA00023239"/>
    </source>
</evidence>
<comment type="function">
    <text evidence="5">Catalyzes the reversible hydration of carbon dioxide to form bicarbonate.</text>
</comment>
<dbReference type="PANTHER" id="PTHR11002:SF79">
    <property type="entry name" value="CARBONIC ANHYDRASE 2"/>
    <property type="match status" value="1"/>
</dbReference>
<dbReference type="SMART" id="SM00947">
    <property type="entry name" value="Pro_CA"/>
    <property type="match status" value="1"/>
</dbReference>
<dbReference type="SUPFAM" id="SSF53056">
    <property type="entry name" value="beta-carbonic anhydrase, cab"/>
    <property type="match status" value="1"/>
</dbReference>
<evidence type="ECO:0000256" key="1">
    <source>
        <dbReference type="ARBA" id="ARBA00006217"/>
    </source>
</evidence>
<dbReference type="EMBL" id="JBITLV010000005">
    <property type="protein sequence ID" value="MFI7588579.1"/>
    <property type="molecule type" value="Genomic_DNA"/>
</dbReference>
<comment type="catalytic activity">
    <reaction evidence="6">
        <text>hydrogencarbonate + H(+) = CO2 + H2O</text>
        <dbReference type="Rhea" id="RHEA:10748"/>
        <dbReference type="ChEBI" id="CHEBI:15377"/>
        <dbReference type="ChEBI" id="CHEBI:15378"/>
        <dbReference type="ChEBI" id="CHEBI:16526"/>
        <dbReference type="ChEBI" id="CHEBI:17544"/>
        <dbReference type="EC" id="4.2.1.1"/>
    </reaction>
</comment>
<protein>
    <recommendedName>
        <fullName evidence="2">carbonic anhydrase</fullName>
        <ecNumber evidence="2">4.2.1.1</ecNumber>
    </recommendedName>
</protein>
<dbReference type="CDD" id="cd03378">
    <property type="entry name" value="beta_CA_cladeC"/>
    <property type="match status" value="1"/>
</dbReference>
<sequence>MSEPATGPITTAHTALDTLLLGNARYLSGSPAHPNQDAHRRTELASGQKPFALIFGCSDSRVAAEIIFDRGLGDLFMVRTAGHVVDDGVLGSIEFGVEVLEVPLIVVLGHDSCGAVKATADAYSSGEMPGGYLRKIVELVTPSLISARRRGIEEIDEIVAEHAVQTAHLLVERSPALAKRVANGTLAVVPMAYRLADGEVRVLEAPALA</sequence>
<evidence type="ECO:0000256" key="6">
    <source>
        <dbReference type="ARBA" id="ARBA00048348"/>
    </source>
</evidence>
<evidence type="ECO:0000313" key="8">
    <source>
        <dbReference type="Proteomes" id="UP001612915"/>
    </source>
</evidence>
<dbReference type="PROSITE" id="PS00704">
    <property type="entry name" value="PROK_CO2_ANHYDRASE_1"/>
    <property type="match status" value="1"/>
</dbReference>
<keyword evidence="3" id="KW-0862">Zinc</keyword>
<gene>
    <name evidence="7" type="ORF">ACIB24_16030</name>
</gene>
<dbReference type="RefSeq" id="WP_398282430.1">
    <property type="nucleotide sequence ID" value="NZ_JBITLV010000005.1"/>
</dbReference>
<comment type="caution">
    <text evidence="7">The sequence shown here is derived from an EMBL/GenBank/DDBJ whole genome shotgun (WGS) entry which is preliminary data.</text>
</comment>
<dbReference type="PANTHER" id="PTHR11002">
    <property type="entry name" value="CARBONIC ANHYDRASE"/>
    <property type="match status" value="1"/>
</dbReference>
<comment type="similarity">
    <text evidence="1">Belongs to the beta-class carbonic anhydrase family.</text>
</comment>
<dbReference type="InterPro" id="IPR001765">
    <property type="entry name" value="Carbonic_anhydrase"/>
</dbReference>
<evidence type="ECO:0000256" key="2">
    <source>
        <dbReference type="ARBA" id="ARBA00012925"/>
    </source>
</evidence>
<keyword evidence="4" id="KW-0456">Lyase</keyword>
<name>A0ABW8AQD9_9ACTN</name>
<proteinExistence type="inferred from homology"/>
<dbReference type="EC" id="4.2.1.1" evidence="2"/>
<reference evidence="7 8" key="1">
    <citation type="submission" date="2024-10" db="EMBL/GenBank/DDBJ databases">
        <title>The Natural Products Discovery Center: Release of the First 8490 Sequenced Strains for Exploring Actinobacteria Biosynthetic Diversity.</title>
        <authorList>
            <person name="Kalkreuter E."/>
            <person name="Kautsar S.A."/>
            <person name="Yang D."/>
            <person name="Bader C.D."/>
            <person name="Teijaro C.N."/>
            <person name="Fluegel L."/>
            <person name="Davis C.M."/>
            <person name="Simpson J.R."/>
            <person name="Lauterbach L."/>
            <person name="Steele A.D."/>
            <person name="Gui C."/>
            <person name="Meng S."/>
            <person name="Li G."/>
            <person name="Viehrig K."/>
            <person name="Ye F."/>
            <person name="Su P."/>
            <person name="Kiefer A.F."/>
            <person name="Nichols A."/>
            <person name="Cepeda A.J."/>
            <person name="Yan W."/>
            <person name="Fan B."/>
            <person name="Jiang Y."/>
            <person name="Adhikari A."/>
            <person name="Zheng C.-J."/>
            <person name="Schuster L."/>
            <person name="Cowan T.M."/>
            <person name="Smanski M.J."/>
            <person name="Chevrette M.G."/>
            <person name="De Carvalho L.P.S."/>
            <person name="Shen B."/>
        </authorList>
    </citation>
    <scope>NUCLEOTIDE SEQUENCE [LARGE SCALE GENOMIC DNA]</scope>
    <source>
        <strain evidence="7 8">NPDC049639</strain>
    </source>
</reference>
<dbReference type="Pfam" id="PF00484">
    <property type="entry name" value="Pro_CA"/>
    <property type="match status" value="1"/>
</dbReference>